<comment type="caution">
    <text evidence="1">The sequence shown here is derived from an EMBL/GenBank/DDBJ whole genome shotgun (WGS) entry which is preliminary data.</text>
</comment>
<dbReference type="AlphaFoldDB" id="A0A937F8W6"/>
<protein>
    <submittedName>
        <fullName evidence="1">Uncharacterized protein</fullName>
    </submittedName>
</protein>
<sequence length="127" mass="14692">MKLLNIIWAIHFMVVSLTPHNDLCELRELPNLIAHYQQHQKDSQESFLEYFAEDYLSFKTSDNEHHSESDSLPFHGHMNHSHCCNFTITDRPIIAINCKAESKLCTPIYQFSASTSDLNNIFQPPKA</sequence>
<gene>
    <name evidence="1" type="ORF">JL102_08330</name>
</gene>
<evidence type="ECO:0000313" key="1">
    <source>
        <dbReference type="EMBL" id="MBL3656133.1"/>
    </source>
</evidence>
<dbReference type="Proteomes" id="UP000659388">
    <property type="component" value="Unassembled WGS sequence"/>
</dbReference>
<accession>A0A937F8W6</accession>
<organism evidence="1 2">
    <name type="scientific">Fulvivirga sediminis</name>
    <dbReference type="NCBI Taxonomy" id="2803949"/>
    <lineage>
        <taxon>Bacteria</taxon>
        <taxon>Pseudomonadati</taxon>
        <taxon>Bacteroidota</taxon>
        <taxon>Cytophagia</taxon>
        <taxon>Cytophagales</taxon>
        <taxon>Fulvivirgaceae</taxon>
        <taxon>Fulvivirga</taxon>
    </lineage>
</organism>
<keyword evidence="2" id="KW-1185">Reference proteome</keyword>
<name>A0A937F8W6_9BACT</name>
<reference evidence="1" key="1">
    <citation type="submission" date="2021-01" db="EMBL/GenBank/DDBJ databases">
        <title>Fulvivirga kasyanovii gen. nov., sp nov., a novel member of the phylum Bacteroidetes isolated from seawater in a mussel farm.</title>
        <authorList>
            <person name="Zhao L.-H."/>
            <person name="Wang Z.-J."/>
        </authorList>
    </citation>
    <scope>NUCLEOTIDE SEQUENCE</scope>
    <source>
        <strain evidence="1">2943</strain>
    </source>
</reference>
<evidence type="ECO:0000313" key="2">
    <source>
        <dbReference type="Proteomes" id="UP000659388"/>
    </source>
</evidence>
<dbReference type="EMBL" id="JAESIY010000004">
    <property type="protein sequence ID" value="MBL3656133.1"/>
    <property type="molecule type" value="Genomic_DNA"/>
</dbReference>
<dbReference type="RefSeq" id="WP_202243927.1">
    <property type="nucleotide sequence ID" value="NZ_JAESIY010000004.1"/>
</dbReference>
<proteinExistence type="predicted"/>